<name>A0ABS9UNZ9_9BACT</name>
<organism evidence="2 3">
    <name type="scientific">Belliella calami</name>
    <dbReference type="NCBI Taxonomy" id="2923436"/>
    <lineage>
        <taxon>Bacteria</taxon>
        <taxon>Pseudomonadati</taxon>
        <taxon>Bacteroidota</taxon>
        <taxon>Cytophagia</taxon>
        <taxon>Cytophagales</taxon>
        <taxon>Cyclobacteriaceae</taxon>
        <taxon>Belliella</taxon>
    </lineage>
</organism>
<feature type="transmembrane region" description="Helical" evidence="1">
    <location>
        <begin position="121"/>
        <end position="140"/>
    </location>
</feature>
<reference evidence="2" key="1">
    <citation type="submission" date="2022-03" db="EMBL/GenBank/DDBJ databases">
        <title>De novo assembled genomes of Belliella spp. (Cyclobacteriaceae) strains.</title>
        <authorList>
            <person name="Szabo A."/>
            <person name="Korponai K."/>
            <person name="Felfoldi T."/>
        </authorList>
    </citation>
    <scope>NUCLEOTIDE SEQUENCE</scope>
    <source>
        <strain evidence="2">DSM 107340</strain>
    </source>
</reference>
<keyword evidence="1" id="KW-0812">Transmembrane</keyword>
<feature type="transmembrane region" description="Helical" evidence="1">
    <location>
        <begin position="187"/>
        <end position="206"/>
    </location>
</feature>
<feature type="transmembrane region" description="Helical" evidence="1">
    <location>
        <begin position="218"/>
        <end position="243"/>
    </location>
</feature>
<protein>
    <submittedName>
        <fullName evidence="2">Uncharacterized protein</fullName>
    </submittedName>
</protein>
<sequence>MATFSSNSSNLIRFKKESLTISVLLIFVLITSGYPLSSVPGNFCYHLLILPVLILTLKRRNHFFKKNYSTIFYLFFLSVTVFSFLINFNIGNLSTNLKFILVLTFSYVFTNRFSFDQFSVFFIKMMKIISVISLIGYIILNLTNLQLPLSTFKNINDVEYYNGIIYFAIKSFSVWGNDGFKRNIGAFWEPGIFATYLLVAITLELWKTGKSTKLNLALFLITLLTTKSTFAYLMIFPIFISFLTINSVVSKKQYLLYLLILSLIILVYMNLNLILYFLNQLNPTIFGKLVSESVSFNERIDSPLTNILIFKNNFLFGAGLGNTENLFVLLTHGSQTSTSTYFLAAFGVSGVFYTISFVIGILSFDKVNIISRITFLTIVLSQINKEPHIYFTATFIILFYFLKNIKLSNVYGSK</sequence>
<feature type="transmembrane region" description="Helical" evidence="1">
    <location>
        <begin position="160"/>
        <end position="180"/>
    </location>
</feature>
<feature type="transmembrane region" description="Helical" evidence="1">
    <location>
        <begin position="71"/>
        <end position="90"/>
    </location>
</feature>
<comment type="caution">
    <text evidence="2">The sequence shown here is derived from an EMBL/GenBank/DDBJ whole genome shotgun (WGS) entry which is preliminary data.</text>
</comment>
<feature type="transmembrane region" description="Helical" evidence="1">
    <location>
        <begin position="341"/>
        <end position="362"/>
    </location>
</feature>
<keyword evidence="1" id="KW-0472">Membrane</keyword>
<accession>A0ABS9UNZ9</accession>
<dbReference type="RefSeq" id="WP_241274857.1">
    <property type="nucleotide sequence ID" value="NZ_JAKZGS010000007.1"/>
</dbReference>
<keyword evidence="3" id="KW-1185">Reference proteome</keyword>
<feature type="transmembrane region" description="Helical" evidence="1">
    <location>
        <begin position="43"/>
        <end position="59"/>
    </location>
</feature>
<dbReference type="EMBL" id="JAKZGS010000007">
    <property type="protein sequence ID" value="MCH7398343.1"/>
    <property type="molecule type" value="Genomic_DNA"/>
</dbReference>
<proteinExistence type="predicted"/>
<keyword evidence="1" id="KW-1133">Transmembrane helix</keyword>
<feature type="transmembrane region" description="Helical" evidence="1">
    <location>
        <begin position="255"/>
        <end position="278"/>
    </location>
</feature>
<dbReference type="Proteomes" id="UP001165488">
    <property type="component" value="Unassembled WGS sequence"/>
</dbReference>
<evidence type="ECO:0000313" key="3">
    <source>
        <dbReference type="Proteomes" id="UP001165488"/>
    </source>
</evidence>
<evidence type="ECO:0000256" key="1">
    <source>
        <dbReference type="SAM" id="Phobius"/>
    </source>
</evidence>
<evidence type="ECO:0000313" key="2">
    <source>
        <dbReference type="EMBL" id="MCH7398343.1"/>
    </source>
</evidence>
<gene>
    <name evidence="2" type="ORF">MM236_10100</name>
</gene>